<feature type="region of interest" description="Disordered" evidence="1">
    <location>
        <begin position="74"/>
        <end position="100"/>
    </location>
</feature>
<name>A0A4R6KL89_9ACTN</name>
<evidence type="ECO:0000313" key="4">
    <source>
        <dbReference type="Proteomes" id="UP000295388"/>
    </source>
</evidence>
<dbReference type="EMBL" id="SNWQ01000002">
    <property type="protein sequence ID" value="TDO52287.1"/>
    <property type="molecule type" value="Genomic_DNA"/>
</dbReference>
<dbReference type="AlphaFoldDB" id="A0A4R6KL89"/>
<evidence type="ECO:0000256" key="1">
    <source>
        <dbReference type="SAM" id="MobiDB-lite"/>
    </source>
</evidence>
<dbReference type="InterPro" id="IPR034768">
    <property type="entry name" value="4FE4S_WBL"/>
</dbReference>
<evidence type="ECO:0000259" key="2">
    <source>
        <dbReference type="PROSITE" id="PS51674"/>
    </source>
</evidence>
<gene>
    <name evidence="3" type="ORF">EV643_102124</name>
</gene>
<dbReference type="PROSITE" id="PS51674">
    <property type="entry name" value="4FE4S_WBL"/>
    <property type="match status" value="1"/>
</dbReference>
<protein>
    <submittedName>
        <fullName evidence="3">Transcription factor WhiB</fullName>
    </submittedName>
</protein>
<accession>A0A4R6KL89</accession>
<feature type="domain" description="4Fe-4S Wbl-type" evidence="2">
    <location>
        <begin position="20"/>
        <end position="77"/>
    </location>
</feature>
<sequence length="100" mass="11184">MRPTLTVIADPADRWMTKAACVGQAPAYDETASQWEQRKAQAVCLTACPVLEECREWARRTKFTGTAAGEKFLYGRRRGRPGPAERRRTAVVGEEQQQAS</sequence>
<comment type="caution">
    <text evidence="3">The sequence shown here is derived from an EMBL/GenBank/DDBJ whole genome shotgun (WGS) entry which is preliminary data.</text>
</comment>
<dbReference type="RefSeq" id="WP_133798732.1">
    <property type="nucleotide sequence ID" value="NZ_SNWQ01000002.1"/>
</dbReference>
<proteinExistence type="predicted"/>
<dbReference type="Pfam" id="PF02467">
    <property type="entry name" value="Whib"/>
    <property type="match status" value="1"/>
</dbReference>
<keyword evidence="4" id="KW-1185">Reference proteome</keyword>
<organism evidence="3 4">
    <name type="scientific">Kribbella caucasensis</name>
    <dbReference type="NCBI Taxonomy" id="2512215"/>
    <lineage>
        <taxon>Bacteria</taxon>
        <taxon>Bacillati</taxon>
        <taxon>Actinomycetota</taxon>
        <taxon>Actinomycetes</taxon>
        <taxon>Propionibacteriales</taxon>
        <taxon>Kribbellaceae</taxon>
        <taxon>Kribbella</taxon>
    </lineage>
</organism>
<dbReference type="Proteomes" id="UP000295388">
    <property type="component" value="Unassembled WGS sequence"/>
</dbReference>
<dbReference type="OrthoDB" id="3826960at2"/>
<evidence type="ECO:0000313" key="3">
    <source>
        <dbReference type="EMBL" id="TDO52287.1"/>
    </source>
</evidence>
<reference evidence="3 4" key="1">
    <citation type="submission" date="2019-03" db="EMBL/GenBank/DDBJ databases">
        <title>Genomic Encyclopedia of Type Strains, Phase III (KMG-III): the genomes of soil and plant-associated and newly described type strains.</title>
        <authorList>
            <person name="Whitman W."/>
        </authorList>
    </citation>
    <scope>NUCLEOTIDE SEQUENCE [LARGE SCALE GENOMIC DNA]</scope>
    <source>
        <strain evidence="3 4">VKM Ac-2527</strain>
    </source>
</reference>